<dbReference type="InterPro" id="IPR000683">
    <property type="entry name" value="Gfo/Idh/MocA-like_OxRdtase_N"/>
</dbReference>
<name>A0A2H9T6Z1_9ZZZZ</name>
<keyword evidence="3" id="KW-0560">Oxidoreductase</keyword>
<dbReference type="Pfam" id="PF22725">
    <property type="entry name" value="GFO_IDH_MocA_C3"/>
    <property type="match status" value="1"/>
</dbReference>
<dbReference type="InterPro" id="IPR055170">
    <property type="entry name" value="GFO_IDH_MocA-like_dom"/>
</dbReference>
<dbReference type="InterPro" id="IPR036291">
    <property type="entry name" value="NAD(P)-bd_dom_sf"/>
</dbReference>
<dbReference type="GO" id="GO:0000166">
    <property type="term" value="F:nucleotide binding"/>
    <property type="evidence" value="ECO:0007669"/>
    <property type="project" value="InterPro"/>
</dbReference>
<comment type="caution">
    <text evidence="3">The sequence shown here is derived from an EMBL/GenBank/DDBJ whole genome shotgun (WGS) entry which is preliminary data.</text>
</comment>
<dbReference type="Gene3D" id="3.30.360.10">
    <property type="entry name" value="Dihydrodipicolinate Reductase, domain 2"/>
    <property type="match status" value="1"/>
</dbReference>
<dbReference type="EMBL" id="NSIT01000110">
    <property type="protein sequence ID" value="PJE78974.1"/>
    <property type="molecule type" value="Genomic_DNA"/>
</dbReference>
<dbReference type="EC" id="1.1.1.370" evidence="3"/>
<protein>
    <submittedName>
        <fullName evidence="3">Scyllo-inositol 2-dehydrogenase (NAD(+))</fullName>
        <ecNumber evidence="3">1.1.1.370</ecNumber>
    </submittedName>
</protein>
<organism evidence="3">
    <name type="scientific">invertebrate metagenome</name>
    <dbReference type="NCBI Taxonomy" id="1711999"/>
    <lineage>
        <taxon>unclassified sequences</taxon>
        <taxon>metagenomes</taxon>
        <taxon>organismal metagenomes</taxon>
    </lineage>
</organism>
<feature type="domain" description="GFO/IDH/MocA-like oxidoreductase" evidence="2">
    <location>
        <begin position="154"/>
        <end position="283"/>
    </location>
</feature>
<dbReference type="Gene3D" id="3.40.50.720">
    <property type="entry name" value="NAD(P)-binding Rossmann-like Domain"/>
    <property type="match status" value="1"/>
</dbReference>
<evidence type="ECO:0000313" key="3">
    <source>
        <dbReference type="EMBL" id="PJE78974.1"/>
    </source>
</evidence>
<reference evidence="3" key="1">
    <citation type="journal article" date="2017" name="Appl. Environ. Microbiol.">
        <title>Molecular characterization of an Endozoicomonas-like organism causing infection in king scallop Pecten maximus L.</title>
        <authorList>
            <person name="Cano I."/>
            <person name="van Aerle R."/>
            <person name="Ross S."/>
            <person name="Verner-Jeffreys D.W."/>
            <person name="Paley R.K."/>
            <person name="Rimmer G."/>
            <person name="Ryder D."/>
            <person name="Hooper P."/>
            <person name="Stone D."/>
            <person name="Feist S.W."/>
        </authorList>
    </citation>
    <scope>NUCLEOTIDE SEQUENCE</scope>
</reference>
<dbReference type="InterPro" id="IPR051317">
    <property type="entry name" value="Gfo/Idh/MocA_oxidoreduct"/>
</dbReference>
<dbReference type="GO" id="GO:0016491">
    <property type="term" value="F:oxidoreductase activity"/>
    <property type="evidence" value="ECO:0007669"/>
    <property type="project" value="UniProtKB-KW"/>
</dbReference>
<dbReference type="Pfam" id="PF01408">
    <property type="entry name" value="GFO_IDH_MocA"/>
    <property type="match status" value="1"/>
</dbReference>
<gene>
    <name evidence="3" type="primary">iolX</name>
    <name evidence="3" type="ORF">CI610_02070</name>
</gene>
<accession>A0A2H9T6Z1</accession>
<feature type="domain" description="Gfo/Idh/MocA-like oxidoreductase N-terminal" evidence="1">
    <location>
        <begin position="15"/>
        <end position="145"/>
    </location>
</feature>
<dbReference type="PANTHER" id="PTHR43708:SF3">
    <property type="entry name" value="OXIDOREDUCTASE"/>
    <property type="match status" value="1"/>
</dbReference>
<dbReference type="PANTHER" id="PTHR43708">
    <property type="entry name" value="CONSERVED EXPRESSED OXIDOREDUCTASE (EUROFUNG)"/>
    <property type="match status" value="1"/>
</dbReference>
<evidence type="ECO:0000259" key="2">
    <source>
        <dbReference type="Pfam" id="PF22725"/>
    </source>
</evidence>
<dbReference type="SUPFAM" id="SSF51735">
    <property type="entry name" value="NAD(P)-binding Rossmann-fold domains"/>
    <property type="match status" value="1"/>
</dbReference>
<dbReference type="SUPFAM" id="SSF55347">
    <property type="entry name" value="Glyceraldehyde-3-phosphate dehydrogenase-like, C-terminal domain"/>
    <property type="match status" value="1"/>
</dbReference>
<evidence type="ECO:0000259" key="1">
    <source>
        <dbReference type="Pfam" id="PF01408"/>
    </source>
</evidence>
<sequence>MTTMIRKENLKTPLRWAQVGGGKGSQVGCFHRDAAHRDDNYKLVAGAFDIDAERGLRFGVDELGLDADRCYPDYKTMFDTEAKREDGIQVVSITTPNSTHYEIARSAIEHNLHVICEKPLTFTAEESLELKELAKQHNRVFGVTYGYSSYPTVAQAREMVQRGDIGKIRVIHMQFSHGFHAARVEDNDPGLQWRVTKKASGPTYVLGDCGTHPLQMARMITGLEIDKICCMRRSFVGTRELEDDGHVMVQYKGGAYGTLWASAVAVGHVHNQRIEIIGEKGTLQWWDEHPNQLMYAPINEPFRPLDRAMSYLYEEARFERIGAGHPEGLYDAWANMYRNMALAMAAADSDDQATKASIIYPNIDDAIEGVRFLEACAESADNESKWVTL</sequence>
<proteinExistence type="predicted"/>
<dbReference type="AlphaFoldDB" id="A0A2H9T6Z1"/>